<dbReference type="PANTHER" id="PTHR36839">
    <property type="entry name" value="METALLO-BETA-LACTAMASE FAMILY PROTEIN (AFU_ORTHOLOGUE AFUA_5G12770)"/>
    <property type="match status" value="1"/>
</dbReference>
<name>A0A916RR57_9BACI</name>
<gene>
    <name evidence="2" type="ORF">GCM10008025_06650</name>
</gene>
<dbReference type="InterPro" id="IPR036866">
    <property type="entry name" value="RibonucZ/Hydroxyglut_hydro"/>
</dbReference>
<organism evidence="2 3">
    <name type="scientific">Ornithinibacillus halotolerans</name>
    <dbReference type="NCBI Taxonomy" id="1274357"/>
    <lineage>
        <taxon>Bacteria</taxon>
        <taxon>Bacillati</taxon>
        <taxon>Bacillota</taxon>
        <taxon>Bacilli</taxon>
        <taxon>Bacillales</taxon>
        <taxon>Bacillaceae</taxon>
        <taxon>Ornithinibacillus</taxon>
    </lineage>
</organism>
<protein>
    <submittedName>
        <fullName evidence="2">Hydrolase</fullName>
    </submittedName>
</protein>
<dbReference type="InterPro" id="IPR001279">
    <property type="entry name" value="Metallo-B-lactamas"/>
</dbReference>
<dbReference type="PANTHER" id="PTHR36839:SF1">
    <property type="entry name" value="METALLO-BETA-LACTAMASE FAMILY PROTEIN (AFU_ORTHOLOGUE AFUA_5G12770)"/>
    <property type="match status" value="1"/>
</dbReference>
<dbReference type="Proteomes" id="UP000613512">
    <property type="component" value="Unassembled WGS sequence"/>
</dbReference>
<evidence type="ECO:0000313" key="3">
    <source>
        <dbReference type="Proteomes" id="UP000613512"/>
    </source>
</evidence>
<dbReference type="Gene3D" id="3.60.15.10">
    <property type="entry name" value="Ribonuclease Z/Hydroxyacylglutathione hydrolase-like"/>
    <property type="match status" value="1"/>
</dbReference>
<keyword evidence="3" id="KW-1185">Reference proteome</keyword>
<dbReference type="SUPFAM" id="SSF56281">
    <property type="entry name" value="Metallo-hydrolase/oxidoreductase"/>
    <property type="match status" value="1"/>
</dbReference>
<dbReference type="SMART" id="SM00849">
    <property type="entry name" value="Lactamase_B"/>
    <property type="match status" value="1"/>
</dbReference>
<feature type="domain" description="Metallo-beta-lactamase" evidence="1">
    <location>
        <begin position="74"/>
        <end position="243"/>
    </location>
</feature>
<reference evidence="2" key="2">
    <citation type="submission" date="2020-09" db="EMBL/GenBank/DDBJ databases">
        <authorList>
            <person name="Sun Q."/>
            <person name="Zhou Y."/>
        </authorList>
    </citation>
    <scope>NUCLEOTIDE SEQUENCE</scope>
    <source>
        <strain evidence="2">CGMCC 1.12408</strain>
    </source>
</reference>
<proteinExistence type="predicted"/>
<evidence type="ECO:0000313" key="2">
    <source>
        <dbReference type="EMBL" id="GGA65494.1"/>
    </source>
</evidence>
<keyword evidence="2" id="KW-0378">Hydrolase</keyword>
<dbReference type="RefSeq" id="WP_188383280.1">
    <property type="nucleotide sequence ID" value="NZ_BMEY01000003.1"/>
</dbReference>
<dbReference type="EMBL" id="BMEY01000003">
    <property type="protein sequence ID" value="GGA65494.1"/>
    <property type="molecule type" value="Genomic_DNA"/>
</dbReference>
<dbReference type="GO" id="GO:0016787">
    <property type="term" value="F:hydrolase activity"/>
    <property type="evidence" value="ECO:0007669"/>
    <property type="project" value="UniProtKB-KW"/>
</dbReference>
<reference evidence="2" key="1">
    <citation type="journal article" date="2014" name="Int. J. Syst. Evol. Microbiol.">
        <title>Complete genome sequence of Corynebacterium casei LMG S-19264T (=DSM 44701T), isolated from a smear-ripened cheese.</title>
        <authorList>
            <consortium name="US DOE Joint Genome Institute (JGI-PGF)"/>
            <person name="Walter F."/>
            <person name="Albersmeier A."/>
            <person name="Kalinowski J."/>
            <person name="Ruckert C."/>
        </authorList>
    </citation>
    <scope>NUCLEOTIDE SEQUENCE</scope>
    <source>
        <strain evidence="2">CGMCC 1.12408</strain>
    </source>
</reference>
<evidence type="ECO:0000259" key="1">
    <source>
        <dbReference type="SMART" id="SM00849"/>
    </source>
</evidence>
<sequence length="273" mass="31322">MYYICETCGIQYDQSAQPPVTCKICTEERQYVPIDGQSWITLEDMIQSEKYRNEITKVETGLYSIHTIPSFAIGQAAYVIQHNGFHLLWDCIAYLDQATIEKLHQIGGIDGIALSHPHYYSTQVEWANEFNIPIFIHEDDKEWITRPSEKIIYWSGERKELQPGLCLHRLGGHFKGGAVLEWTAGNNDKGILLTGDIIQVVKDQNWVSFMYSYPNLIPLPANKVQEISERVKTMKIDRIYNAFQGVIKSNAIQIVEKSANRYILALSGKWFET</sequence>
<comment type="caution">
    <text evidence="2">The sequence shown here is derived from an EMBL/GenBank/DDBJ whole genome shotgun (WGS) entry which is preliminary data.</text>
</comment>
<dbReference type="AlphaFoldDB" id="A0A916RR57"/>
<accession>A0A916RR57</accession>